<keyword evidence="8" id="KW-0012">Acyltransferase</keyword>
<evidence type="ECO:0000313" key="16">
    <source>
        <dbReference type="Proteomes" id="UP001210169"/>
    </source>
</evidence>
<dbReference type="Pfam" id="PF21089">
    <property type="entry name" value="PKS_DH_N"/>
    <property type="match status" value="1"/>
</dbReference>
<dbReference type="SUPFAM" id="SSF53901">
    <property type="entry name" value="Thiolase-like"/>
    <property type="match status" value="3"/>
</dbReference>
<dbReference type="Pfam" id="PF18369">
    <property type="entry name" value="PKS_DE"/>
    <property type="match status" value="2"/>
</dbReference>
<dbReference type="InterPro" id="IPR016036">
    <property type="entry name" value="Malonyl_transacylase_ACP-bd"/>
</dbReference>
<dbReference type="Pfam" id="PF08990">
    <property type="entry name" value="Docking"/>
    <property type="match status" value="1"/>
</dbReference>
<evidence type="ECO:0000256" key="4">
    <source>
        <dbReference type="ARBA" id="ARBA00022553"/>
    </source>
</evidence>
<dbReference type="PROSITE" id="PS52019">
    <property type="entry name" value="PKS_MFAS_DH"/>
    <property type="match status" value="1"/>
</dbReference>
<evidence type="ECO:0000259" key="13">
    <source>
        <dbReference type="PROSITE" id="PS52004"/>
    </source>
</evidence>
<comment type="pathway">
    <text evidence="2">Antibiotic biosynthesis.</text>
</comment>
<dbReference type="InterPro" id="IPR049551">
    <property type="entry name" value="PKS_DH_C"/>
</dbReference>
<dbReference type="SUPFAM" id="SSF51735">
    <property type="entry name" value="NAD(P)-binding Rossmann-fold domains"/>
    <property type="match status" value="7"/>
</dbReference>
<evidence type="ECO:0000256" key="3">
    <source>
        <dbReference type="ARBA" id="ARBA00022450"/>
    </source>
</evidence>
<dbReference type="Gene3D" id="3.40.50.720">
    <property type="entry name" value="NAD(P)-binding Rossmann-like Domain"/>
    <property type="match status" value="3"/>
</dbReference>
<dbReference type="InterPro" id="IPR055123">
    <property type="entry name" value="SpnB-like_Rossmann"/>
</dbReference>
<organism evidence="15 16">
    <name type="scientific">Streptomyces nigrescens</name>
    <dbReference type="NCBI Taxonomy" id="1920"/>
    <lineage>
        <taxon>Bacteria</taxon>
        <taxon>Bacillati</taxon>
        <taxon>Actinomycetota</taxon>
        <taxon>Actinomycetes</taxon>
        <taxon>Kitasatosporales</taxon>
        <taxon>Streptomycetaceae</taxon>
        <taxon>Streptomyces</taxon>
    </lineage>
</organism>
<feature type="domain" description="Ketosynthase family 3 (KS3)" evidence="13">
    <location>
        <begin position="3714"/>
        <end position="4141"/>
    </location>
</feature>
<evidence type="ECO:0000256" key="6">
    <source>
        <dbReference type="ARBA" id="ARBA00023194"/>
    </source>
</evidence>
<dbReference type="Proteomes" id="UP001210169">
    <property type="component" value="Chromosome"/>
</dbReference>
<dbReference type="Pfam" id="PF14765">
    <property type="entry name" value="PS-DH"/>
    <property type="match status" value="1"/>
</dbReference>
<dbReference type="SMART" id="SM00826">
    <property type="entry name" value="PKS_DH"/>
    <property type="match status" value="1"/>
</dbReference>
<dbReference type="SUPFAM" id="SSF50129">
    <property type="entry name" value="GroES-like"/>
    <property type="match status" value="1"/>
</dbReference>
<feature type="compositionally biased region" description="Basic and acidic residues" evidence="11">
    <location>
        <begin position="2195"/>
        <end position="2213"/>
    </location>
</feature>
<dbReference type="Pfam" id="PF02801">
    <property type="entry name" value="Ketoacyl-synt_C"/>
    <property type="match status" value="3"/>
</dbReference>
<dbReference type="InterPro" id="IPR011032">
    <property type="entry name" value="GroES-like_sf"/>
</dbReference>
<dbReference type="Pfam" id="PF08240">
    <property type="entry name" value="ADH_N"/>
    <property type="match status" value="1"/>
</dbReference>
<evidence type="ECO:0000256" key="1">
    <source>
        <dbReference type="ARBA" id="ARBA00001957"/>
    </source>
</evidence>
<feature type="domain" description="Carrier" evidence="12">
    <location>
        <begin position="5159"/>
        <end position="5234"/>
    </location>
</feature>
<dbReference type="Pfam" id="PF22621">
    <property type="entry name" value="CurL-like_PKS_C"/>
    <property type="match status" value="1"/>
</dbReference>
<dbReference type="InterPro" id="IPR016039">
    <property type="entry name" value="Thiolase-like"/>
</dbReference>
<dbReference type="InterPro" id="IPR018201">
    <property type="entry name" value="Ketoacyl_synth_AS"/>
</dbReference>
<dbReference type="Pfam" id="PF22953">
    <property type="entry name" value="SpnB_Rossmann"/>
    <property type="match status" value="1"/>
</dbReference>
<dbReference type="InterPro" id="IPR041618">
    <property type="entry name" value="PKS_DE"/>
</dbReference>
<accession>A0ABY7JEA2</accession>
<dbReference type="InterPro" id="IPR013154">
    <property type="entry name" value="ADH-like_N"/>
</dbReference>
<dbReference type="Gene3D" id="3.30.70.3290">
    <property type="match status" value="3"/>
</dbReference>
<dbReference type="SMART" id="SM01294">
    <property type="entry name" value="PKS_PP_betabranch"/>
    <property type="match status" value="3"/>
</dbReference>
<dbReference type="PANTHER" id="PTHR43775">
    <property type="entry name" value="FATTY ACID SYNTHASE"/>
    <property type="match status" value="1"/>
</dbReference>
<dbReference type="InterPro" id="IPR014030">
    <property type="entry name" value="Ketoacyl_synth_N"/>
</dbReference>
<evidence type="ECO:0000256" key="10">
    <source>
        <dbReference type="SAM" id="Coils"/>
    </source>
</evidence>
<evidence type="ECO:0000256" key="8">
    <source>
        <dbReference type="ARBA" id="ARBA00023315"/>
    </source>
</evidence>
<dbReference type="InterPro" id="IPR036736">
    <property type="entry name" value="ACP-like_sf"/>
</dbReference>
<feature type="domain" description="Carrier" evidence="12">
    <location>
        <begin position="3616"/>
        <end position="3691"/>
    </location>
</feature>
<dbReference type="InterPro" id="IPR032821">
    <property type="entry name" value="PKS_assoc"/>
</dbReference>
<keyword evidence="4" id="KW-0597">Phosphoprotein</keyword>
<dbReference type="Pfam" id="PF00698">
    <property type="entry name" value="Acyl_transf_1"/>
    <property type="match status" value="3"/>
</dbReference>
<dbReference type="PROSITE" id="PS00012">
    <property type="entry name" value="PHOSPHOPANTETHEINE"/>
    <property type="match status" value="2"/>
</dbReference>
<dbReference type="CDD" id="cd08956">
    <property type="entry name" value="KR_3_FAS_SDR_x"/>
    <property type="match status" value="1"/>
</dbReference>
<dbReference type="InterPro" id="IPR036291">
    <property type="entry name" value="NAD(P)-bd_dom_sf"/>
</dbReference>
<evidence type="ECO:0000256" key="7">
    <source>
        <dbReference type="ARBA" id="ARBA00023268"/>
    </source>
</evidence>
<reference evidence="15 16" key="1">
    <citation type="submission" date="2022-12" db="EMBL/GenBank/DDBJ databases">
        <authorList>
            <person name="Ruckert C."/>
            <person name="Busche T."/>
            <person name="Kalinowski J."/>
            <person name="Wittmann C."/>
        </authorList>
    </citation>
    <scope>NUCLEOTIDE SEQUENCE [LARGE SCALE GENOMIC DNA]</scope>
    <source>
        <strain evidence="15 16">DSM 40276</strain>
    </source>
</reference>
<feature type="domain" description="Ketosynthase family 3 (KS3)" evidence="13">
    <location>
        <begin position="1599"/>
        <end position="2025"/>
    </location>
</feature>
<dbReference type="SMART" id="SM00822">
    <property type="entry name" value="PKS_KR"/>
    <property type="match status" value="3"/>
</dbReference>
<dbReference type="InterPro" id="IPR013968">
    <property type="entry name" value="PKS_KR"/>
</dbReference>
<dbReference type="Pfam" id="PF08659">
    <property type="entry name" value="KR"/>
    <property type="match status" value="3"/>
</dbReference>
<dbReference type="CDD" id="cd08952">
    <property type="entry name" value="KR_1_SDR_x"/>
    <property type="match status" value="2"/>
</dbReference>
<dbReference type="EMBL" id="CP114203">
    <property type="protein sequence ID" value="WAU08853.1"/>
    <property type="molecule type" value="Genomic_DNA"/>
</dbReference>
<feature type="domain" description="Ketosynthase family 3 (KS3)" evidence="13">
    <location>
        <begin position="34"/>
        <end position="452"/>
    </location>
</feature>
<feature type="compositionally biased region" description="Basic and acidic residues" evidence="11">
    <location>
        <begin position="461"/>
        <end position="474"/>
    </location>
</feature>
<dbReference type="PROSITE" id="PS50075">
    <property type="entry name" value="CARRIER"/>
    <property type="match status" value="3"/>
</dbReference>
<dbReference type="CDD" id="cd00833">
    <property type="entry name" value="PKS"/>
    <property type="match status" value="3"/>
</dbReference>
<sequence length="5316" mass="559473">MATSADQIVEALRASLRENDRLRKQNQQLVDAAGEPLAIVAMSCRFPGGVQTPEEYWQLLAGGVDALSEFPADRGWDLSALDVATTRGGFVHTADAFDPQFFGMSPREALATDPQQRLLLEVSWEALERAGIDPMALRGSRTAVFAGCSNQEYGAGLRDNVPEGVAGHLLTGTTGSVVSGRVAYALGLEGPAVTVDTACSSSLVTLHLAAQSLRAGECDLALAGGVAIMSTPAAFVEFDRQGGLAGDGRCKPFSDDADGTGWGEGAGMLLVERLSDARRNGHPVLALLRGSALNQDGASNGLTAPNGPAQQRVIRSALTGAGLTSADVDAVEAHGTGTTLGDPIEAQALLATYGQDRSAERPLWLGSVKSNIGHTQAAAGVAGVIKMVLALRHGVLPQSLHTARPSTHVDWSAGHVRLLTEPVTWPDASRPRRAAVSSFSISGTNAHTILEQAPQDPAPSPDDREPAAEGREQAAEGGEQAAEGGKQAAERREQAVETAPHPTAAAGLPHIPWVLSARSAEALRAQAGRLLTHLEAHPDADPQDLAYSLATSRSAFEHRAVLLGTGPAELHGKLTALAEEGPDAAGAVTGSPLRGKTAFLFTGQGAQRPGMGRELYDTFPAFAEAFDAACEHLDPELERPLRALAFGDDAALLDRTGYTQPALFAFEVALFRLLTSWGIEPDIVMGHSIGELAAAHCAGVLSLPDACRLVAARGRLMQALPPGGAMASLQATEAEVLPLLTDTADRVSIAAVNGPEATVIAGDEATVDTLAGHFRDLGRKVSRLRVSHAFHSPLMDPMLEDLRATARDLTYRQPQIPVVSNVTGRLATPDELCRPDYWVDHARQSVRFADGMRALAERNVTRLVELGPDATLTALAAACLPDGDRLLTPLLRKDTPEAVSLLTAIGRLHLSGAPLDWAALLPGARRVDLPTYAFQRTRYWLNATPPDDAPGSRPADSAFWTAVEQQNVPELADSLSLDRSLLEPVVPALAAFHRDQQQHSTARTWRYAEHWEPVEPHATTTAPAHWLLVVPAEGPEDHQPVVDALTTALAGHGSTVTTLSLPPDADHLAQRIEEARDRDRDPDEINVLSLLGLGTARDPHHPEAPAALVLTGALLQALLRADAPVRLWSATRGAVSIGRSDRLSAPHEATLWGLGRSAAIEHPDHWTGLIDLPERLDARALDRLCAVLHSPGHDTGNGKEFALRASGLFARRLVRAPRPEQPGGSTGWAPAGTTLITGGTGTIGSALARRLAREGAAHLLLISRRGADAPGAQDLIAELATYGARSTLAAVDPADRDALAQLVASLPEDQPLTSVFHTAGVLDDGTLATMDAERFATVLRPKTEAATNLHDLTRAHDLTAFVLFSSVAGTLGAAGQANYAAANAGLDALAQHRRAQGLPATSIAWGPWAHEGMAADPTLRAKLSRAGLPPMEPETALVALDQALDHGETHLVIADIDWDTFPAGRNALFGKLPEAAARNSGQDTVAEGVRSLLATLRTPAEQEQHLLRLVRRTTATVLGYPASESVGTTRTFQELGTDSLTAVELRNTLSAAVSLPLSPTLVFDHPTPLALARHLRTEILGDLGEQHTAAPAHPVQADGEPIAIVGMACRYPGDVRSPEDLWKLIADGGDAITPFPEDRGWNLDAVYDPDSGCPGTSYVREGGFVRSAGDFDPGFFGISPREALAMDPQQRMLLEISWEAVERAGLAPLSLRGSRSGLFVGCGYQGYGSGAGDMPDDLQGHLLTGSSGAVVSGRVAYALGLEGPAVTVDTACSSSLVALHLAVQSLRTGDCDLALAGGVTVMSTPGAFIEFSRQRGLAADARCKAFAETADGTVWGEGAGIVLVERLSDARRNGHRVLAVIRGSAMNQDGASNGLTAPNGPSQQRVIRQALVGAGLSASDVDAVEGHGTGTTLGDPIEAQALLATYGQDRDADRPLWLGSVKSNIGHTQVAAGVAGVIKMVEAFRHGVLPRTLHVDEPSSHVDWSAGHVRLLTDDVRWPEGARPRRAGVSSFGLSGTNAHVILEQPPADEPQGAISRTPAPAPAPSLVPWVLSGRSEAALRSQAARLSEHLTNRPELDPRDVGLSLATTRSPFEHRAVVLGEDRETLLDRLNALGRGEPQGKVVEGLATSEGSLAFLFTGQGAQRVQMGRELYEEFPVFAEAFDAVCAHFDGELASPLRSVVFATDGDSESDAEPEVKSDLGSDAKSDAKSDAEADLESDAEALHRTEFTQPALFAVEVALFRLVESFGVRPDYLVGHSIGELAAAHVAGVLSLADACRLVAARGRLMQALPAGGAMVSVQATEAEVLPLLEGREQRVSIAAVNGPRAVVVSGEESVVADIAGHFESEGRKVKRLQVSHAFHSPLMEPMLAEFRTIAESVAYEEPRIPVVSNVTGELATAEELTSPDYWVRHVRGAVRFADGIRWLQQHEVTRFLEIGPDGTLTAMAQGCLDGHADHLLVPALRKDRPEVTALLTALGHAYARGVTVDWATLFAGTGARQTDLPTYAFQHQRYWLGLAHTNATNLGSAGLQAAEHPLLAATMTLADSHSVVFTGRLSVQDHPWLADHVVDGSLLVPGTAFLELALRAADQAGCDHIESLTVEAPLVLPAHEAVQLQMRIQEPDLHGARTLTLHSCRIGSTGVAEEPWVRHATGVLGAGDHRETFDFAVWPPEGARPVPTDGLYEAFADAGIAYGPAFRGLRAVWRRDGDLFATVEIPEVAEASSFGLHPALLDTVLHALALEADETDELGQQPLSWQNVKLYALGATVLRARMSTSADGGVSLQLADAVGQPVAEIASLTRQPMTAELFSRARQGGTHSDALYRVDWTRAPETAAEAVDLVDLHGLVGLHDLIDLHDLRSAPGDGLPSFVALRLDTATAESAATPAAARAATYRALACIQQWTESERCSAARLVVVTRNAVPAELQHPDPAQATVWGLVRAARVEHPDRFVLVDVDGTEASLAALPTALATGEPELALREGTAYLPRLSMNIRRDELSMPCLPQDGWCLETADEGTLESLRLVRRPEAVDELETGQVRIAVRAAGVNFRDVLNVLGTYPGDAGTLGLEGAGVVTEAGPGVLGLAPGDRVMGLFPSAFGPVAVADERMLVRVPEGWSFAQAASVPVAFLTAYYALVELGGVQAGESVLVHAGAGGVGMAAVQLARHLGAEVFATASPGKWEALRALGLDEAHIASSRDLDFERSFLATTAGRGVDVVLDSLAREFVDASLRLLPRGGRLLEMGKTDVRDPEKVAAEHEGVRYRAFDLFEAGPERIGEMLTALVGLFEEGVLEPLPVTAWDVRKAPEAFRFLSQARHVGKVVLTMPVPLDPEGTVLITGGTGGLGALVARHLVAEHGIRHLLLASRRGPQAPGVDALVDELTCLGAEVEVAACDVSDREALRGLLDSVPKQHPLTAIVHTAGVLDDGTLSSLTPARMDAVLAPKADSLLLLDELTREEDLAEFMAFSSVAGTFGSAGQGNYAAANAFVDALVHRRSGSGFPARSLAWGAWAPGAGMTGELSEADLQRMARGGITPFTEERGVEAFDAARHTAVPVVVPVQLNHTMLREQHAAGVLPPLMRGLLGRSTRRTAVSSSVEMTPADALRSRLAPLSQDERRAAVLELVRTQAALVLGHPGPEAIEPTRDFRGLGVDSLTAVELRNHLQAATGLAMPATLVFDYPTPLRVARHLEGELSGGDETVDAGVMAPTTADVADPDEPVAIVAMGCRFPGGVGSPEELWGLLAGGGEGVVPFPVDRGWDVEGLYDPEPGRPGKVSTREGGFLLGVDEFDPGFFGISPREAVAMDPQQRLLLEVSWEAFERAGILPGSLRGSRTGVFAGTNGQDYTGLLVASGEEDLGGYIGTGNAASVVSGRLSYVFGLEGPAVTVDTACSASLVALHLAVQSLRAGECDLALAGGVTVMSTPGLFVDFSRQRGLAADGRCKAFSDAADGAGFSEGAGVLVVERLSDARRNGHRVLAVVRGSAVNQDGASNGLTAPNGPSQQRVIRQALAGAGLSASDVDVVEAHGTGTSLGDPIEAQALIATYGQGRGEDRPLWLGSVKSNIGHTQAAAGVAGVIKMVLALQHGVLPQTLHVDEPSSHVEWSAGEVRLLTEAVQWPEAGRPRRAGVSSFGISGTNAHAIIEEAPASEELPGSEETLKLPAVPWVISGRDEAGLQAQAQRLLPYLDEFLLDPSDVGFSLATSREMFDHRAVLLVDGHETAVQGLTALADGRKAAGVVRGTKQQGRSAFLFTGQGAQRLGMGWELYDTFPVFADAFDEVCAYFDAELESSLRGVVFGDDAEALNRTGFTQPALFAVEVALFRLVESFGVRPDFLVGHSVGELVAAYVAGVLSLEDACRLVGARGRLMQALPAGGAMVSLQATEDEVLPLLEGHEQQVSIAAVNGPQAVVVSGEESAVAEIARRFESEGRKVKRLQVSHAFHSPLMEPMLDEFRAVAESVVYEEPRIPVVSNVTGELATAEELTSPDYWVRHVREAVRFDDGVRWLEVHGVTRFLEIGPDGTLTAMAQACTDSADLLLLPALRKDRLESEALVAAVSGMFVNGADVQWHALFPGAEQVDLPTYAFQRERFWPSDPGTEVGDVATQPADDGTAWFWEAVEREDPDALAGELAIPGDASWDEALSALSSWRRQQRERSAVDGWRYRVQWKPVGVGAGEKLSGRWLVVVPEGVADSDWASSVVEGLAASGVRVERVGCGPDVDRVALAERFAGFEGDAVAGVMVLPGGVEGQSSGGGVPVGVVRTAVVVQALADAGVGGRVWVVTRGAVAIDQLDGGPDPAGAAVWGLGRVAALELPDRWGGLVDLPEAVDRGVVDRLVGVLADGSEDQVAVRSSGVFGRRLVHAPSPAGDGTADGWRPRGTVLITGGTGALGARVARWAAERGAEHLVLTSRRGREAPGASELESELSALGVQVTVATCDVADRNAVLELLSGCAVDAVVHAAGVVDSVPLGDADAEHFAEVMGAKVAGAVVLDEALGDRELDAFVVFSSIAGVWGSGGQGAYAAGNAFVEGLVEARRARGVVGCAVAWGPWAGDGMAGTEGAEEHLLRRGLKTLDPALAVSALESAVGAGDGSVVVTDVEWERFAPAFTSARPSPLLADLPEIADAVGSTYQGAIGGTSQEKVQDAGQSFLGRVTGLSAVERAQAVLDLVRSHTAAVLGFRDMKAVEPVRAFQDLGFDSLTAVELRNGLNADTGMQLPATLVFDYPTPQLLAEHVHEALFGAADVEPEAAVLADLDRLAGAISGFSPENAARGLVEARLRSILSELGGVAESEAKSAVSQQLDAASDDEIFDFINQELGRS</sequence>
<dbReference type="Pfam" id="PF00109">
    <property type="entry name" value="ketoacyl-synt"/>
    <property type="match status" value="3"/>
</dbReference>
<feature type="coiled-coil region" evidence="10">
    <location>
        <begin position="5"/>
        <end position="32"/>
    </location>
</feature>
<keyword evidence="7" id="KW-0511">Multifunctional enzyme</keyword>
<dbReference type="CDD" id="cd05195">
    <property type="entry name" value="enoyl_red"/>
    <property type="match status" value="1"/>
</dbReference>
<protein>
    <submittedName>
        <fullName evidence="15">SDR family NAD(P)-dependent oxidoreductase</fullName>
    </submittedName>
</protein>
<evidence type="ECO:0000256" key="5">
    <source>
        <dbReference type="ARBA" id="ARBA00022679"/>
    </source>
</evidence>
<dbReference type="PROSITE" id="PS01162">
    <property type="entry name" value="QOR_ZETA_CRYSTAL"/>
    <property type="match status" value="1"/>
</dbReference>
<dbReference type="InterPro" id="IPR016035">
    <property type="entry name" value="Acyl_Trfase/lysoPLipase"/>
</dbReference>
<dbReference type="Gene3D" id="1.10.1200.10">
    <property type="entry name" value="ACP-like"/>
    <property type="match status" value="3"/>
</dbReference>
<dbReference type="InterPro" id="IPR042104">
    <property type="entry name" value="PKS_dehydratase_sf"/>
</dbReference>
<dbReference type="SMART" id="SM00823">
    <property type="entry name" value="PKS_PP"/>
    <property type="match status" value="3"/>
</dbReference>
<dbReference type="InterPro" id="IPR002364">
    <property type="entry name" value="Quin_OxRdtase/zeta-crystal_CS"/>
</dbReference>
<dbReference type="Gene3D" id="3.10.129.110">
    <property type="entry name" value="Polyketide synthase dehydratase"/>
    <property type="match status" value="1"/>
</dbReference>
<dbReference type="InterPro" id="IPR014043">
    <property type="entry name" value="Acyl_transferase_dom"/>
</dbReference>
<dbReference type="Pfam" id="PF00550">
    <property type="entry name" value="PP-binding"/>
    <property type="match status" value="3"/>
</dbReference>
<dbReference type="Pfam" id="PF13602">
    <property type="entry name" value="ADH_zinc_N_2"/>
    <property type="match status" value="1"/>
</dbReference>
<keyword evidence="6" id="KW-0045">Antibiotic biosynthesis</keyword>
<dbReference type="InterPro" id="IPR057326">
    <property type="entry name" value="KR_dom"/>
</dbReference>
<dbReference type="Pfam" id="PF16197">
    <property type="entry name" value="KAsynt_C_assoc"/>
    <property type="match status" value="2"/>
</dbReference>
<feature type="active site" description="Proton donor; for dehydratase activity" evidence="9">
    <location>
        <position position="2733"/>
    </location>
</feature>
<evidence type="ECO:0000259" key="14">
    <source>
        <dbReference type="PROSITE" id="PS52019"/>
    </source>
</evidence>
<feature type="domain" description="Carrier" evidence="12">
    <location>
        <begin position="1504"/>
        <end position="1579"/>
    </location>
</feature>
<dbReference type="SUPFAM" id="SSF52151">
    <property type="entry name" value="FabD/lysophospholipase-like"/>
    <property type="match status" value="3"/>
</dbReference>
<gene>
    <name evidence="15" type="ORF">STRNI_007597</name>
</gene>
<dbReference type="InterPro" id="IPR009081">
    <property type="entry name" value="PP-bd_ACP"/>
</dbReference>
<dbReference type="SUPFAM" id="SSF47336">
    <property type="entry name" value="ACP-like"/>
    <property type="match status" value="3"/>
</dbReference>
<dbReference type="InterPro" id="IPR050091">
    <property type="entry name" value="PKS_NRPS_Biosynth_Enz"/>
</dbReference>
<dbReference type="RefSeq" id="WP_277412874.1">
    <property type="nucleotide sequence ID" value="NZ_CP114203.1"/>
</dbReference>
<dbReference type="InterPro" id="IPR049552">
    <property type="entry name" value="PKS_DH_N"/>
</dbReference>
<dbReference type="SMART" id="SM00829">
    <property type="entry name" value="PKS_ER"/>
    <property type="match status" value="1"/>
</dbReference>
<dbReference type="Gene3D" id="3.40.50.11460">
    <property type="match status" value="1"/>
</dbReference>
<dbReference type="Gene3D" id="3.90.180.10">
    <property type="entry name" value="Medium-chain alcohol dehydrogenases, catalytic domain"/>
    <property type="match status" value="1"/>
</dbReference>
<keyword evidence="16" id="KW-1185">Reference proteome</keyword>
<dbReference type="InterPro" id="IPR020841">
    <property type="entry name" value="PKS_Beta-ketoAc_synthase_dom"/>
</dbReference>
<feature type="region of interest" description="Disordered" evidence="11">
    <location>
        <begin position="450"/>
        <end position="506"/>
    </location>
</feature>
<dbReference type="Gene3D" id="3.40.366.10">
    <property type="entry name" value="Malonyl-Coenzyme A Acyl Carrier Protein, domain 2"/>
    <property type="match status" value="3"/>
</dbReference>
<keyword evidence="10" id="KW-0175">Coiled coil</keyword>
<evidence type="ECO:0000256" key="9">
    <source>
        <dbReference type="PROSITE-ProRule" id="PRU01363"/>
    </source>
</evidence>
<keyword evidence="3" id="KW-0596">Phosphopantetheine</keyword>
<dbReference type="SUPFAM" id="SSF55048">
    <property type="entry name" value="Probable ACP-binding domain of malonyl-CoA ACP transacylase"/>
    <property type="match status" value="3"/>
</dbReference>
<dbReference type="PROSITE" id="PS52004">
    <property type="entry name" value="KS3_2"/>
    <property type="match status" value="3"/>
</dbReference>
<evidence type="ECO:0000259" key="12">
    <source>
        <dbReference type="PROSITE" id="PS50075"/>
    </source>
</evidence>
<dbReference type="InterPro" id="IPR049900">
    <property type="entry name" value="PKS_mFAS_DH"/>
</dbReference>
<dbReference type="GeneID" id="301336739"/>
<comment type="cofactor">
    <cofactor evidence="1">
        <name>pantetheine 4'-phosphate</name>
        <dbReference type="ChEBI" id="CHEBI:47942"/>
    </cofactor>
</comment>
<dbReference type="InterPro" id="IPR014031">
    <property type="entry name" value="Ketoacyl_synth_C"/>
</dbReference>
<feature type="active site" description="Proton acceptor; for dehydratase activity" evidence="9">
    <location>
        <position position="2567"/>
    </location>
</feature>
<proteinExistence type="predicted"/>
<dbReference type="InterPro" id="IPR015083">
    <property type="entry name" value="NorB/c/GfsB-D-like_docking"/>
</dbReference>
<feature type="domain" description="PKS/mFAS DH" evidence="14">
    <location>
        <begin position="2535"/>
        <end position="2810"/>
    </location>
</feature>
<dbReference type="InterPro" id="IPR006162">
    <property type="entry name" value="Ppantetheine_attach_site"/>
</dbReference>
<dbReference type="InterPro" id="IPR020843">
    <property type="entry name" value="ER"/>
</dbReference>
<feature type="region of interest" description="Disordered" evidence="11">
    <location>
        <begin position="2186"/>
        <end position="2219"/>
    </location>
</feature>
<dbReference type="NCBIfam" id="NF045894">
    <property type="entry name" value="PKS_plus_SDR"/>
    <property type="match status" value="2"/>
</dbReference>
<evidence type="ECO:0000256" key="2">
    <source>
        <dbReference type="ARBA" id="ARBA00004792"/>
    </source>
</evidence>
<dbReference type="InterPro" id="IPR001227">
    <property type="entry name" value="Ac_transferase_dom_sf"/>
</dbReference>
<dbReference type="InterPro" id="IPR020807">
    <property type="entry name" value="PKS_DH"/>
</dbReference>
<dbReference type="SMART" id="SM00825">
    <property type="entry name" value="PKS_KS"/>
    <property type="match status" value="3"/>
</dbReference>
<feature type="region of interest" description="N-terminal hotdog fold" evidence="9">
    <location>
        <begin position="2535"/>
        <end position="2662"/>
    </location>
</feature>
<evidence type="ECO:0000313" key="15">
    <source>
        <dbReference type="EMBL" id="WAU08853.1"/>
    </source>
</evidence>
<keyword evidence="5" id="KW-0808">Transferase</keyword>
<dbReference type="Gene3D" id="3.40.47.10">
    <property type="match status" value="3"/>
</dbReference>
<name>A0ABY7JEA2_STRNI</name>
<dbReference type="SMART" id="SM00827">
    <property type="entry name" value="PKS_AT"/>
    <property type="match status" value="3"/>
</dbReference>
<dbReference type="PROSITE" id="PS00606">
    <property type="entry name" value="KS3_1"/>
    <property type="match status" value="3"/>
</dbReference>
<evidence type="ECO:0000256" key="11">
    <source>
        <dbReference type="SAM" id="MobiDB-lite"/>
    </source>
</evidence>
<feature type="compositionally biased region" description="Low complexity" evidence="11">
    <location>
        <begin position="475"/>
        <end position="487"/>
    </location>
</feature>
<feature type="region of interest" description="C-terminal hotdog fold" evidence="9">
    <location>
        <begin position="2674"/>
        <end position="2810"/>
    </location>
</feature>
<dbReference type="InterPro" id="IPR020806">
    <property type="entry name" value="PKS_PP-bd"/>
</dbReference>
<dbReference type="PANTHER" id="PTHR43775:SF51">
    <property type="entry name" value="INACTIVE PHENOLPHTHIOCEROL SYNTHESIS POLYKETIDE SYNTHASE TYPE I PKS1-RELATED"/>
    <property type="match status" value="1"/>
</dbReference>